<reference evidence="1" key="1">
    <citation type="submission" date="2025-08" db="UniProtKB">
        <authorList>
            <consortium name="Ensembl"/>
        </authorList>
    </citation>
    <scope>IDENTIFICATION</scope>
</reference>
<keyword evidence="2" id="KW-1185">Reference proteome</keyword>
<evidence type="ECO:0000313" key="2">
    <source>
        <dbReference type="Proteomes" id="UP000694427"/>
    </source>
</evidence>
<organism evidence="1 2">
    <name type="scientific">Cyprinus carpio</name>
    <name type="common">Common carp</name>
    <dbReference type="NCBI Taxonomy" id="7962"/>
    <lineage>
        <taxon>Eukaryota</taxon>
        <taxon>Metazoa</taxon>
        <taxon>Chordata</taxon>
        <taxon>Craniata</taxon>
        <taxon>Vertebrata</taxon>
        <taxon>Euteleostomi</taxon>
        <taxon>Actinopterygii</taxon>
        <taxon>Neopterygii</taxon>
        <taxon>Teleostei</taxon>
        <taxon>Ostariophysi</taxon>
        <taxon>Cypriniformes</taxon>
        <taxon>Cyprinidae</taxon>
        <taxon>Cyprininae</taxon>
        <taxon>Cyprinus</taxon>
    </lineage>
</organism>
<dbReference type="PANTHER" id="PTHR31691">
    <property type="entry name" value="ROTATIN"/>
    <property type="match status" value="1"/>
</dbReference>
<dbReference type="Gene3D" id="1.25.10.10">
    <property type="entry name" value="Leucine-rich Repeat Variant"/>
    <property type="match status" value="1"/>
</dbReference>
<name>A0A8C1GY14_CYPCA</name>
<dbReference type="GO" id="GO:0005813">
    <property type="term" value="C:centrosome"/>
    <property type="evidence" value="ECO:0007669"/>
    <property type="project" value="InterPro"/>
</dbReference>
<accession>A0A8C1GY14</accession>
<evidence type="ECO:0000313" key="1">
    <source>
        <dbReference type="Ensembl" id="ENSCCRP00010014036.1"/>
    </source>
</evidence>
<dbReference type="PANTHER" id="PTHR31691:SF1">
    <property type="entry name" value="ROTATIN"/>
    <property type="match status" value="1"/>
</dbReference>
<dbReference type="InterPro" id="IPR016024">
    <property type="entry name" value="ARM-type_fold"/>
</dbReference>
<dbReference type="InterPro" id="IPR011989">
    <property type="entry name" value="ARM-like"/>
</dbReference>
<proteinExistence type="predicted"/>
<reference evidence="1" key="2">
    <citation type="submission" date="2025-09" db="UniProtKB">
        <authorList>
            <consortium name="Ensembl"/>
        </authorList>
    </citation>
    <scope>IDENTIFICATION</scope>
</reference>
<sequence length="354" mass="39694">MQIFCIFLFNLQQYENIPFQDPLKKMTAKALIQIHVSFPSSAGVIDSCVERMKHIYVELHLESVKTGKSTHRRKCQILSQQAVATELRLAVVLMALWPWFLLDDLCMTAVLELLCVYTANCTVGQSSESSGSVQAVLPKTVVTDSLMHGVMKLASQVAPDNSSIHSLAFSLLANLAISRDCKWVLLKVTHWLMFKSSLAAESFSLWLKLLLNVSFGEDGQQMIFRLRGALELLVGLALSKHSSSKATILLILHNICFCSANKPKVLLLVSCLGNSSSEIRTIGASVTSFIQWHLVFAKSYYYNQAIVLCQRHKTLFMIIFINTNYMRVCHLTCDPSHPLSSHSAYLLLQRQRPL</sequence>
<dbReference type="AlphaFoldDB" id="A0A8C1GY14"/>
<dbReference type="GO" id="GO:0007099">
    <property type="term" value="P:centriole replication"/>
    <property type="evidence" value="ECO:0007669"/>
    <property type="project" value="TreeGrafter"/>
</dbReference>
<dbReference type="GO" id="GO:0010457">
    <property type="term" value="P:centriole-centriole cohesion"/>
    <property type="evidence" value="ECO:0007669"/>
    <property type="project" value="TreeGrafter"/>
</dbReference>
<protein>
    <submittedName>
        <fullName evidence="1">Uncharacterized protein</fullName>
    </submittedName>
</protein>
<dbReference type="Ensembl" id="ENSCCRT00010015308.1">
    <property type="protein sequence ID" value="ENSCCRP00010014036.1"/>
    <property type="gene ID" value="ENSCCRG00010006055.1"/>
</dbReference>
<dbReference type="Proteomes" id="UP000694427">
    <property type="component" value="Unplaced"/>
</dbReference>
<dbReference type="InterPro" id="IPR030791">
    <property type="entry name" value="Rotatin"/>
</dbReference>
<dbReference type="GO" id="GO:0036064">
    <property type="term" value="C:ciliary basal body"/>
    <property type="evidence" value="ECO:0007669"/>
    <property type="project" value="InterPro"/>
</dbReference>
<dbReference type="GO" id="GO:0005814">
    <property type="term" value="C:centriole"/>
    <property type="evidence" value="ECO:0007669"/>
    <property type="project" value="TreeGrafter"/>
</dbReference>
<dbReference type="GO" id="GO:0032053">
    <property type="term" value="P:ciliary basal body organization"/>
    <property type="evidence" value="ECO:0007669"/>
    <property type="project" value="TreeGrafter"/>
</dbReference>
<dbReference type="SUPFAM" id="SSF48371">
    <property type="entry name" value="ARM repeat"/>
    <property type="match status" value="1"/>
</dbReference>